<dbReference type="EMBL" id="LGRV01000003">
    <property type="protein sequence ID" value="KOS67760.1"/>
    <property type="molecule type" value="Genomic_DNA"/>
</dbReference>
<sequence>MKKLLALFIALSFLVVGCGQEETNLEQQEGIIVDIKEHPDGRNQILVVPNILDEDISNKKLDELIKLAQEKGGAYYSFEIGKYEELEVGAHVIVYWNGLQLDSNPPQRGLEKVDIISK</sequence>
<reference evidence="2" key="1">
    <citation type="submission" date="2015-07" db="EMBL/GenBank/DDBJ databases">
        <title>Fjat-14205 dsm 2895.</title>
        <authorList>
            <person name="Liu B."/>
            <person name="Wang J."/>
            <person name="Zhu Y."/>
            <person name="Liu G."/>
            <person name="Chen Q."/>
            <person name="Chen Z."/>
            <person name="Lan J."/>
            <person name="Che J."/>
            <person name="Ge C."/>
            <person name="Shi H."/>
            <person name="Pan Z."/>
            <person name="Liu X."/>
        </authorList>
    </citation>
    <scope>NUCLEOTIDE SEQUENCE [LARGE SCALE GENOMIC DNA]</scope>
    <source>
        <strain evidence="2">DSM 25560</strain>
    </source>
</reference>
<dbReference type="PROSITE" id="PS51257">
    <property type="entry name" value="PROKAR_LIPOPROTEIN"/>
    <property type="match status" value="1"/>
</dbReference>
<proteinExistence type="predicted"/>
<gene>
    <name evidence="1" type="ORF">AEA09_03750</name>
</gene>
<evidence type="ECO:0000313" key="1">
    <source>
        <dbReference type="EMBL" id="KOS67760.1"/>
    </source>
</evidence>
<name>A0ABR5JYN7_9BACI</name>
<dbReference type="InterPro" id="IPR021598">
    <property type="entry name" value="DUF3221"/>
</dbReference>
<accession>A0ABR5JYN7</accession>
<dbReference type="RefSeq" id="WP_053582571.1">
    <property type="nucleotide sequence ID" value="NZ_LGRV01000003.1"/>
</dbReference>
<evidence type="ECO:0008006" key="3">
    <source>
        <dbReference type="Google" id="ProtNLM"/>
    </source>
</evidence>
<protein>
    <recommendedName>
        <fullName evidence="3">DUF3221 domain-containing protein</fullName>
    </recommendedName>
</protein>
<dbReference type="Pfam" id="PF11518">
    <property type="entry name" value="DUF3221"/>
    <property type="match status" value="1"/>
</dbReference>
<organism evidence="1 2">
    <name type="scientific">Lysinibacillus contaminans</name>
    <dbReference type="NCBI Taxonomy" id="1293441"/>
    <lineage>
        <taxon>Bacteria</taxon>
        <taxon>Bacillati</taxon>
        <taxon>Bacillota</taxon>
        <taxon>Bacilli</taxon>
        <taxon>Bacillales</taxon>
        <taxon>Bacillaceae</taxon>
        <taxon>Lysinibacillus</taxon>
    </lineage>
</organism>
<comment type="caution">
    <text evidence="1">The sequence shown here is derived from an EMBL/GenBank/DDBJ whole genome shotgun (WGS) entry which is preliminary data.</text>
</comment>
<dbReference type="Proteomes" id="UP000050668">
    <property type="component" value="Unassembled WGS sequence"/>
</dbReference>
<keyword evidence="2" id="KW-1185">Reference proteome</keyword>
<evidence type="ECO:0000313" key="2">
    <source>
        <dbReference type="Proteomes" id="UP000050668"/>
    </source>
</evidence>